<comment type="cofactor">
    <cofactor evidence="2">
        <name>a divalent metal cation</name>
        <dbReference type="ChEBI" id="CHEBI:60240"/>
    </cofactor>
</comment>
<dbReference type="GO" id="GO:0016114">
    <property type="term" value="P:terpenoid biosynthetic process"/>
    <property type="evidence" value="ECO:0007669"/>
    <property type="project" value="InterPro"/>
</dbReference>
<comment type="catalytic activity">
    <reaction evidence="1">
        <text>4-CDP-2-C-methyl-D-erythritol 2-phosphate = 2-C-methyl-D-erythritol 2,4-cyclic diphosphate + CMP</text>
        <dbReference type="Rhea" id="RHEA:23864"/>
        <dbReference type="ChEBI" id="CHEBI:57919"/>
        <dbReference type="ChEBI" id="CHEBI:58483"/>
        <dbReference type="ChEBI" id="CHEBI:60377"/>
        <dbReference type="EC" id="4.6.1.12"/>
    </reaction>
</comment>
<evidence type="ECO:0000256" key="1">
    <source>
        <dbReference type="ARBA" id="ARBA00000200"/>
    </source>
</evidence>
<comment type="pathway">
    <text evidence="3">Isoprenoid biosynthesis; isopentenyl diphosphate biosynthesis via DXP pathway; isopentenyl diphosphate from 1-deoxy-D-xylulose 5-phosphate: step 4/6.</text>
</comment>
<name>A0A644Z922_9ZZZZ</name>
<dbReference type="CDD" id="cd00554">
    <property type="entry name" value="MECDP_synthase"/>
    <property type="match status" value="1"/>
</dbReference>
<organism evidence="9">
    <name type="scientific">bioreactor metagenome</name>
    <dbReference type="NCBI Taxonomy" id="1076179"/>
    <lineage>
        <taxon>unclassified sequences</taxon>
        <taxon>metagenomes</taxon>
        <taxon>ecological metagenomes</taxon>
    </lineage>
</organism>
<dbReference type="SUPFAM" id="SSF69765">
    <property type="entry name" value="IpsF-like"/>
    <property type="match status" value="1"/>
</dbReference>
<sequence length="171" mass="18161">MPARVRGLRSCNMTDFRVGHGYDAHRFTNERRLILGGVSIPESPGLDGHSDADVAVHAVMDAMLGAAGMGDVGHHFPDTDEAYKGISSLLLLERTASFLREAGWSVSNIDVTIVAQVPRLAPHITAMRTAIATAVGVKAERVNVKATTEEGMGFTGAREGIAAHSVCLIIK</sequence>
<proteinExistence type="inferred from homology"/>
<dbReference type="InterPro" id="IPR020555">
    <property type="entry name" value="MECDP_synthase_CS"/>
</dbReference>
<reference evidence="9" key="1">
    <citation type="submission" date="2019-08" db="EMBL/GenBank/DDBJ databases">
        <authorList>
            <person name="Kucharzyk K."/>
            <person name="Murdoch R.W."/>
            <person name="Higgins S."/>
            <person name="Loffler F."/>
        </authorList>
    </citation>
    <scope>NUCLEOTIDE SEQUENCE</scope>
</reference>
<dbReference type="UniPathway" id="UPA00056">
    <property type="reaction ID" value="UER00095"/>
</dbReference>
<accession>A0A644Z922</accession>
<keyword evidence="7 9" id="KW-0456">Lyase</keyword>
<feature type="domain" description="2-C-methyl-D-erythritol 2,4-cyclodiphosphate synthase" evidence="8">
    <location>
        <begin position="16"/>
        <end position="169"/>
    </location>
</feature>
<keyword evidence="6" id="KW-0414">Isoprene biosynthesis</keyword>
<evidence type="ECO:0000313" key="9">
    <source>
        <dbReference type="EMBL" id="MPM37390.1"/>
    </source>
</evidence>
<dbReference type="PANTHER" id="PTHR43181:SF1">
    <property type="entry name" value="2-C-METHYL-D-ERYTHRITOL 2,4-CYCLODIPHOSPHATE SYNTHASE, CHLOROPLASTIC"/>
    <property type="match status" value="1"/>
</dbReference>
<evidence type="ECO:0000256" key="2">
    <source>
        <dbReference type="ARBA" id="ARBA00001968"/>
    </source>
</evidence>
<dbReference type="GO" id="GO:0019288">
    <property type="term" value="P:isopentenyl diphosphate biosynthetic process, methylerythritol 4-phosphate pathway"/>
    <property type="evidence" value="ECO:0007669"/>
    <property type="project" value="UniProtKB-UniPathway"/>
</dbReference>
<dbReference type="FunFam" id="3.30.1330.50:FF:000001">
    <property type="entry name" value="2-C-methyl-D-erythritol 2,4-cyclodiphosphate synthase"/>
    <property type="match status" value="1"/>
</dbReference>
<dbReference type="EC" id="4.6.1.12" evidence="4"/>
<evidence type="ECO:0000256" key="5">
    <source>
        <dbReference type="ARBA" id="ARBA00022723"/>
    </source>
</evidence>
<dbReference type="InterPro" id="IPR036571">
    <property type="entry name" value="MECDP_synthase_sf"/>
</dbReference>
<dbReference type="NCBIfam" id="TIGR00151">
    <property type="entry name" value="ispF"/>
    <property type="match status" value="1"/>
</dbReference>
<keyword evidence="5" id="KW-0479">Metal-binding</keyword>
<dbReference type="GO" id="GO:0046872">
    <property type="term" value="F:metal ion binding"/>
    <property type="evidence" value="ECO:0007669"/>
    <property type="project" value="UniProtKB-KW"/>
</dbReference>
<evidence type="ECO:0000259" key="8">
    <source>
        <dbReference type="Pfam" id="PF02542"/>
    </source>
</evidence>
<protein>
    <recommendedName>
        <fullName evidence="4">2-C-methyl-D-erythritol 2,4-cyclodiphosphate synthase</fullName>
        <ecNumber evidence="4">4.6.1.12</ecNumber>
    </recommendedName>
</protein>
<dbReference type="EMBL" id="VSSQ01007925">
    <property type="protein sequence ID" value="MPM37390.1"/>
    <property type="molecule type" value="Genomic_DNA"/>
</dbReference>
<dbReference type="InterPro" id="IPR003526">
    <property type="entry name" value="MECDP_synthase"/>
</dbReference>
<dbReference type="PROSITE" id="PS01350">
    <property type="entry name" value="ISPF"/>
    <property type="match status" value="1"/>
</dbReference>
<dbReference type="AlphaFoldDB" id="A0A644Z922"/>
<dbReference type="PANTHER" id="PTHR43181">
    <property type="entry name" value="2-C-METHYL-D-ERYTHRITOL 2,4-CYCLODIPHOSPHATE SYNTHASE, CHLOROPLASTIC"/>
    <property type="match status" value="1"/>
</dbReference>
<gene>
    <name evidence="9" type="primary">ispF_14</name>
    <name evidence="9" type="ORF">SDC9_84004</name>
</gene>
<evidence type="ECO:0000256" key="6">
    <source>
        <dbReference type="ARBA" id="ARBA00023229"/>
    </source>
</evidence>
<comment type="caution">
    <text evidence="9">The sequence shown here is derived from an EMBL/GenBank/DDBJ whole genome shotgun (WGS) entry which is preliminary data.</text>
</comment>
<evidence type="ECO:0000256" key="7">
    <source>
        <dbReference type="ARBA" id="ARBA00023239"/>
    </source>
</evidence>
<dbReference type="Pfam" id="PF02542">
    <property type="entry name" value="YgbB"/>
    <property type="match status" value="1"/>
</dbReference>
<dbReference type="HAMAP" id="MF_00107">
    <property type="entry name" value="IspF"/>
    <property type="match status" value="1"/>
</dbReference>
<dbReference type="Gene3D" id="3.30.1330.50">
    <property type="entry name" value="2-C-methyl-D-erythritol 2,4-cyclodiphosphate synthase"/>
    <property type="match status" value="1"/>
</dbReference>
<evidence type="ECO:0000256" key="4">
    <source>
        <dbReference type="ARBA" id="ARBA00012579"/>
    </source>
</evidence>
<evidence type="ECO:0000256" key="3">
    <source>
        <dbReference type="ARBA" id="ARBA00004709"/>
    </source>
</evidence>
<dbReference type="GO" id="GO:0008685">
    <property type="term" value="F:2-C-methyl-D-erythritol 2,4-cyclodiphosphate synthase activity"/>
    <property type="evidence" value="ECO:0007669"/>
    <property type="project" value="UniProtKB-EC"/>
</dbReference>